<reference evidence="9 10" key="1">
    <citation type="submission" date="2021-10" db="EMBL/GenBank/DDBJ databases">
        <title>Draft genome of Aestuariibacter halophilus JC2043.</title>
        <authorList>
            <person name="Emsley S.A."/>
            <person name="Pfannmuller K.M."/>
            <person name="Ushijima B."/>
            <person name="Saw J.H."/>
            <person name="Videau P."/>
        </authorList>
    </citation>
    <scope>NUCLEOTIDE SEQUENCE [LARGE SCALE GENOMIC DNA]</scope>
    <source>
        <strain evidence="9 10">JC2043</strain>
    </source>
</reference>
<gene>
    <name evidence="8 9" type="primary">panC</name>
    <name evidence="9" type="ORF">LJ739_12940</name>
</gene>
<dbReference type="HAMAP" id="MF_00158">
    <property type="entry name" value="PanC"/>
    <property type="match status" value="1"/>
</dbReference>
<evidence type="ECO:0000256" key="5">
    <source>
        <dbReference type="ARBA" id="ARBA00022741"/>
    </source>
</evidence>
<comment type="pathway">
    <text evidence="1 8">Cofactor biosynthesis; (R)-pantothenate biosynthesis; (R)-pantothenate from (R)-pantoate and beta-alanine: step 1/1.</text>
</comment>
<comment type="miscellaneous">
    <text evidence="8">The reaction proceeds by a bi uni uni bi ping pong mechanism.</text>
</comment>
<dbReference type="Pfam" id="PF02569">
    <property type="entry name" value="Pantoate_ligase"/>
    <property type="match status" value="1"/>
</dbReference>
<evidence type="ECO:0000256" key="4">
    <source>
        <dbReference type="ARBA" id="ARBA00022655"/>
    </source>
</evidence>
<comment type="function">
    <text evidence="8">Catalyzes the condensation of pantoate with beta-alanine in an ATP-dependent reaction via a pantoyl-adenylate intermediate.</text>
</comment>
<proteinExistence type="inferred from homology"/>
<feature type="binding site" evidence="8">
    <location>
        <begin position="186"/>
        <end position="189"/>
    </location>
    <ligand>
        <name>ATP</name>
        <dbReference type="ChEBI" id="CHEBI:30616"/>
    </ligand>
</feature>
<dbReference type="InterPro" id="IPR003721">
    <property type="entry name" value="Pantoate_ligase"/>
</dbReference>
<keyword evidence="6 8" id="KW-0067">ATP-binding</keyword>
<evidence type="ECO:0000256" key="3">
    <source>
        <dbReference type="ARBA" id="ARBA00022598"/>
    </source>
</evidence>
<evidence type="ECO:0000256" key="2">
    <source>
        <dbReference type="ARBA" id="ARBA00009256"/>
    </source>
</evidence>
<keyword evidence="10" id="KW-1185">Reference proteome</keyword>
<protein>
    <recommendedName>
        <fullName evidence="8">Pantothenate synthetase</fullName>
        <shortName evidence="8">PS</shortName>
        <ecNumber evidence="8">6.3.2.1</ecNumber>
    </recommendedName>
    <alternativeName>
        <fullName evidence="8">Pantoate--beta-alanine ligase</fullName>
    </alternativeName>
    <alternativeName>
        <fullName evidence="8">Pantoate-activating enzyme</fullName>
    </alternativeName>
</protein>
<dbReference type="EC" id="6.3.2.1" evidence="8"/>
<feature type="binding site" evidence="8">
    <location>
        <position position="61"/>
    </location>
    <ligand>
        <name>beta-alanine</name>
        <dbReference type="ChEBI" id="CHEBI:57966"/>
    </ligand>
</feature>
<evidence type="ECO:0000256" key="1">
    <source>
        <dbReference type="ARBA" id="ARBA00004990"/>
    </source>
</evidence>
<keyword evidence="3 8" id="KW-0436">Ligase</keyword>
<dbReference type="InterPro" id="IPR042176">
    <property type="entry name" value="Pantoate_ligase_C"/>
</dbReference>
<dbReference type="PANTHER" id="PTHR21299:SF1">
    <property type="entry name" value="PANTOATE--BETA-ALANINE LIGASE"/>
    <property type="match status" value="1"/>
</dbReference>
<organism evidence="9 10">
    <name type="scientific">Fluctibacter halophilus</name>
    <dbReference type="NCBI Taxonomy" id="226011"/>
    <lineage>
        <taxon>Bacteria</taxon>
        <taxon>Pseudomonadati</taxon>
        <taxon>Pseudomonadota</taxon>
        <taxon>Gammaproteobacteria</taxon>
        <taxon>Alteromonadales</taxon>
        <taxon>Alteromonadaceae</taxon>
        <taxon>Fluctibacter</taxon>
    </lineage>
</organism>
<comment type="catalytic activity">
    <reaction evidence="7 8">
        <text>(R)-pantoate + beta-alanine + ATP = (R)-pantothenate + AMP + diphosphate + H(+)</text>
        <dbReference type="Rhea" id="RHEA:10912"/>
        <dbReference type="ChEBI" id="CHEBI:15378"/>
        <dbReference type="ChEBI" id="CHEBI:15980"/>
        <dbReference type="ChEBI" id="CHEBI:29032"/>
        <dbReference type="ChEBI" id="CHEBI:30616"/>
        <dbReference type="ChEBI" id="CHEBI:33019"/>
        <dbReference type="ChEBI" id="CHEBI:57966"/>
        <dbReference type="ChEBI" id="CHEBI:456215"/>
        <dbReference type="EC" id="6.3.2.1"/>
    </reaction>
</comment>
<evidence type="ECO:0000313" key="10">
    <source>
        <dbReference type="Proteomes" id="UP001520878"/>
    </source>
</evidence>
<accession>A0ABS8G9A0</accession>
<sequence>MQVISDITQLREKRRQWQIDGKVIAFVPTMGNLHHGHLRLVQTAKGKADIVVASIFVNPLQFGPDEDLDAYPRTLEHDKAALEALGVDVLFTPTVNDIYPRGLEQQTFVEVPGISYMICGASRPGHFRGVATIVCKLFNMVQPNLAFFGEKDFQQLQVIRAMVQDLSMNLQIHGVPTVREPDGLAMSSRNNYLTSEEREKAPFLYRCLRELSDHLELGRRDFRRLISDYSTQLTEAGFKVDYIEIRDAATLLHPSHEDTRLVILAAAFMGKTRLIDNICVELKDGD</sequence>
<comment type="subcellular location">
    <subcellularLocation>
        <location evidence="8">Cytoplasm</location>
    </subcellularLocation>
</comment>
<dbReference type="Proteomes" id="UP001520878">
    <property type="component" value="Unassembled WGS sequence"/>
</dbReference>
<feature type="binding site" evidence="8">
    <location>
        <begin position="149"/>
        <end position="152"/>
    </location>
    <ligand>
        <name>ATP</name>
        <dbReference type="ChEBI" id="CHEBI:30616"/>
    </ligand>
</feature>
<dbReference type="EMBL" id="JAJEWP010000003">
    <property type="protein sequence ID" value="MCC2617152.1"/>
    <property type="molecule type" value="Genomic_DNA"/>
</dbReference>
<keyword evidence="5 8" id="KW-0547">Nucleotide-binding</keyword>
<comment type="caution">
    <text evidence="9">The sequence shown here is derived from an EMBL/GenBank/DDBJ whole genome shotgun (WGS) entry which is preliminary data.</text>
</comment>
<dbReference type="SUPFAM" id="SSF52374">
    <property type="entry name" value="Nucleotidylyl transferase"/>
    <property type="match status" value="1"/>
</dbReference>
<evidence type="ECO:0000256" key="7">
    <source>
        <dbReference type="ARBA" id="ARBA00048258"/>
    </source>
</evidence>
<comment type="subunit">
    <text evidence="8">Homodimer.</text>
</comment>
<comment type="similarity">
    <text evidence="2 8">Belongs to the pantothenate synthetase family.</text>
</comment>
<dbReference type="CDD" id="cd00560">
    <property type="entry name" value="PanC"/>
    <property type="match status" value="1"/>
</dbReference>
<feature type="binding site" evidence="8">
    <location>
        <position position="155"/>
    </location>
    <ligand>
        <name>(R)-pantoate</name>
        <dbReference type="ChEBI" id="CHEBI:15980"/>
    </ligand>
</feature>
<evidence type="ECO:0000256" key="6">
    <source>
        <dbReference type="ARBA" id="ARBA00022840"/>
    </source>
</evidence>
<dbReference type="NCBIfam" id="TIGR00125">
    <property type="entry name" value="cyt_tran_rel"/>
    <property type="match status" value="1"/>
</dbReference>
<feature type="binding site" evidence="8">
    <location>
        <position position="178"/>
    </location>
    <ligand>
        <name>ATP</name>
        <dbReference type="ChEBI" id="CHEBI:30616"/>
    </ligand>
</feature>
<dbReference type="InterPro" id="IPR014729">
    <property type="entry name" value="Rossmann-like_a/b/a_fold"/>
</dbReference>
<dbReference type="GO" id="GO:0016874">
    <property type="term" value="F:ligase activity"/>
    <property type="evidence" value="ECO:0007669"/>
    <property type="project" value="UniProtKB-KW"/>
</dbReference>
<feature type="binding site" evidence="8">
    <location>
        <begin position="30"/>
        <end position="37"/>
    </location>
    <ligand>
        <name>ATP</name>
        <dbReference type="ChEBI" id="CHEBI:30616"/>
    </ligand>
</feature>
<dbReference type="Gene3D" id="3.30.1300.10">
    <property type="entry name" value="Pantoate-beta-alanine ligase, C-terminal domain"/>
    <property type="match status" value="1"/>
</dbReference>
<keyword evidence="4 8" id="KW-0566">Pantothenate biosynthesis</keyword>
<dbReference type="NCBIfam" id="TIGR00018">
    <property type="entry name" value="panC"/>
    <property type="match status" value="1"/>
</dbReference>
<dbReference type="Gene3D" id="3.40.50.620">
    <property type="entry name" value="HUPs"/>
    <property type="match status" value="1"/>
</dbReference>
<feature type="binding site" evidence="8">
    <location>
        <position position="61"/>
    </location>
    <ligand>
        <name>(R)-pantoate</name>
        <dbReference type="ChEBI" id="CHEBI:15980"/>
    </ligand>
</feature>
<dbReference type="PANTHER" id="PTHR21299">
    <property type="entry name" value="CYTIDYLATE KINASE/PANTOATE-BETA-ALANINE LIGASE"/>
    <property type="match status" value="1"/>
</dbReference>
<evidence type="ECO:0000313" key="9">
    <source>
        <dbReference type="EMBL" id="MCC2617152.1"/>
    </source>
</evidence>
<evidence type="ECO:0000256" key="8">
    <source>
        <dbReference type="HAMAP-Rule" id="MF_00158"/>
    </source>
</evidence>
<feature type="active site" description="Proton donor" evidence="8">
    <location>
        <position position="37"/>
    </location>
</feature>
<dbReference type="RefSeq" id="WP_229161097.1">
    <property type="nucleotide sequence ID" value="NZ_JAJEWP010000003.1"/>
</dbReference>
<keyword evidence="8" id="KW-0963">Cytoplasm</keyword>
<name>A0ABS8G9A0_9ALTE</name>
<dbReference type="InterPro" id="IPR004821">
    <property type="entry name" value="Cyt_trans-like"/>
</dbReference>